<organism evidence="1">
    <name type="scientific">Anguilla anguilla</name>
    <name type="common">European freshwater eel</name>
    <name type="synonym">Muraena anguilla</name>
    <dbReference type="NCBI Taxonomy" id="7936"/>
    <lineage>
        <taxon>Eukaryota</taxon>
        <taxon>Metazoa</taxon>
        <taxon>Chordata</taxon>
        <taxon>Craniata</taxon>
        <taxon>Vertebrata</taxon>
        <taxon>Euteleostomi</taxon>
        <taxon>Actinopterygii</taxon>
        <taxon>Neopterygii</taxon>
        <taxon>Teleostei</taxon>
        <taxon>Anguilliformes</taxon>
        <taxon>Anguillidae</taxon>
        <taxon>Anguilla</taxon>
    </lineage>
</organism>
<sequence>MRFTAKQNRGDVRLFIVLARNGFLQGFIVRVCKSN</sequence>
<protein>
    <submittedName>
        <fullName evidence="1">Uncharacterized protein</fullName>
    </submittedName>
</protein>
<reference evidence="1" key="2">
    <citation type="journal article" date="2015" name="Fish Shellfish Immunol.">
        <title>Early steps in the European eel (Anguilla anguilla)-Vibrio vulnificus interaction in the gills: Role of the RtxA13 toxin.</title>
        <authorList>
            <person name="Callol A."/>
            <person name="Pajuelo D."/>
            <person name="Ebbesson L."/>
            <person name="Teles M."/>
            <person name="MacKenzie S."/>
            <person name="Amaro C."/>
        </authorList>
    </citation>
    <scope>NUCLEOTIDE SEQUENCE</scope>
</reference>
<name>A0A0E9UHZ6_ANGAN</name>
<proteinExistence type="predicted"/>
<reference evidence="1" key="1">
    <citation type="submission" date="2014-11" db="EMBL/GenBank/DDBJ databases">
        <authorList>
            <person name="Amaro Gonzalez C."/>
        </authorList>
    </citation>
    <scope>NUCLEOTIDE SEQUENCE</scope>
</reference>
<accession>A0A0E9UHZ6</accession>
<evidence type="ECO:0000313" key="1">
    <source>
        <dbReference type="EMBL" id="JAH65484.1"/>
    </source>
</evidence>
<dbReference type="AlphaFoldDB" id="A0A0E9UHZ6"/>
<dbReference type="EMBL" id="GBXM01043093">
    <property type="protein sequence ID" value="JAH65484.1"/>
    <property type="molecule type" value="Transcribed_RNA"/>
</dbReference>